<dbReference type="AlphaFoldDB" id="A0A9D4JZV0"/>
<gene>
    <name evidence="1" type="ORF">DPMN_128129</name>
</gene>
<name>A0A9D4JZV0_DREPO</name>
<comment type="caution">
    <text evidence="1">The sequence shown here is derived from an EMBL/GenBank/DDBJ whole genome shotgun (WGS) entry which is preliminary data.</text>
</comment>
<sequence length="176" mass="19858">MTPWPGFAEAWAKNCIESVRNLGLRTVYESQDSAYKLLCKTFASLLLPPDYIQAALNNLGMGQASNSARYHHGLNSRAGHRSLRFYRLVPVLLSECKQAQRHAALIASGSNDGTNRGRRYRHLSLISELFEQYSSQGFFSFFGTRQKSTLSPRIVSFMTTHYLRACAKLYGPPDME</sequence>
<organism evidence="1 2">
    <name type="scientific">Dreissena polymorpha</name>
    <name type="common">Zebra mussel</name>
    <name type="synonym">Mytilus polymorpha</name>
    <dbReference type="NCBI Taxonomy" id="45954"/>
    <lineage>
        <taxon>Eukaryota</taxon>
        <taxon>Metazoa</taxon>
        <taxon>Spiralia</taxon>
        <taxon>Lophotrochozoa</taxon>
        <taxon>Mollusca</taxon>
        <taxon>Bivalvia</taxon>
        <taxon>Autobranchia</taxon>
        <taxon>Heteroconchia</taxon>
        <taxon>Euheterodonta</taxon>
        <taxon>Imparidentia</taxon>
        <taxon>Neoheterodontei</taxon>
        <taxon>Myida</taxon>
        <taxon>Dreissenoidea</taxon>
        <taxon>Dreissenidae</taxon>
        <taxon>Dreissena</taxon>
    </lineage>
</organism>
<accession>A0A9D4JZV0</accession>
<protein>
    <submittedName>
        <fullName evidence="1">Uncharacterized protein</fullName>
    </submittedName>
</protein>
<reference evidence="1" key="1">
    <citation type="journal article" date="2019" name="bioRxiv">
        <title>The Genome of the Zebra Mussel, Dreissena polymorpha: A Resource for Invasive Species Research.</title>
        <authorList>
            <person name="McCartney M.A."/>
            <person name="Auch B."/>
            <person name="Kono T."/>
            <person name="Mallez S."/>
            <person name="Zhang Y."/>
            <person name="Obille A."/>
            <person name="Becker A."/>
            <person name="Abrahante J.E."/>
            <person name="Garbe J."/>
            <person name="Badalamenti J.P."/>
            <person name="Herman A."/>
            <person name="Mangelson H."/>
            <person name="Liachko I."/>
            <person name="Sullivan S."/>
            <person name="Sone E.D."/>
            <person name="Koren S."/>
            <person name="Silverstein K.A.T."/>
            <person name="Beckman K.B."/>
            <person name="Gohl D.M."/>
        </authorList>
    </citation>
    <scope>NUCLEOTIDE SEQUENCE</scope>
    <source>
        <strain evidence="1">Duluth1</strain>
        <tissue evidence="1">Whole animal</tissue>
    </source>
</reference>
<evidence type="ECO:0000313" key="1">
    <source>
        <dbReference type="EMBL" id="KAH3826233.1"/>
    </source>
</evidence>
<keyword evidence="2" id="KW-1185">Reference proteome</keyword>
<dbReference type="Proteomes" id="UP000828390">
    <property type="component" value="Unassembled WGS sequence"/>
</dbReference>
<reference evidence="1" key="2">
    <citation type="submission" date="2020-11" db="EMBL/GenBank/DDBJ databases">
        <authorList>
            <person name="McCartney M.A."/>
            <person name="Auch B."/>
            <person name="Kono T."/>
            <person name="Mallez S."/>
            <person name="Becker A."/>
            <person name="Gohl D.M."/>
            <person name="Silverstein K.A.T."/>
            <person name="Koren S."/>
            <person name="Bechman K.B."/>
            <person name="Herman A."/>
            <person name="Abrahante J.E."/>
            <person name="Garbe J."/>
        </authorList>
    </citation>
    <scope>NUCLEOTIDE SEQUENCE</scope>
    <source>
        <strain evidence="1">Duluth1</strain>
        <tissue evidence="1">Whole animal</tissue>
    </source>
</reference>
<proteinExistence type="predicted"/>
<dbReference type="EMBL" id="JAIWYP010000005">
    <property type="protein sequence ID" value="KAH3826233.1"/>
    <property type="molecule type" value="Genomic_DNA"/>
</dbReference>
<evidence type="ECO:0000313" key="2">
    <source>
        <dbReference type="Proteomes" id="UP000828390"/>
    </source>
</evidence>